<feature type="compositionally biased region" description="Low complexity" evidence="1">
    <location>
        <begin position="355"/>
        <end position="369"/>
    </location>
</feature>
<evidence type="ECO:0000313" key="2">
    <source>
        <dbReference type="EMBL" id="CAA9466939.1"/>
    </source>
</evidence>
<protein>
    <submittedName>
        <fullName evidence="2">Uncharacterized protein</fullName>
    </submittedName>
</protein>
<feature type="compositionally biased region" description="Basic and acidic residues" evidence="1">
    <location>
        <begin position="345"/>
        <end position="354"/>
    </location>
</feature>
<feature type="compositionally biased region" description="Low complexity" evidence="1">
    <location>
        <begin position="111"/>
        <end position="134"/>
    </location>
</feature>
<feature type="compositionally biased region" description="Low complexity" evidence="1">
    <location>
        <begin position="378"/>
        <end position="388"/>
    </location>
</feature>
<dbReference type="AlphaFoldDB" id="A0A6J4R852"/>
<dbReference type="EMBL" id="CADCVO010000022">
    <property type="protein sequence ID" value="CAA9466939.1"/>
    <property type="molecule type" value="Genomic_DNA"/>
</dbReference>
<name>A0A6J4R852_9ACTN</name>
<feature type="compositionally biased region" description="Low complexity" evidence="1">
    <location>
        <begin position="401"/>
        <end position="411"/>
    </location>
</feature>
<accession>A0A6J4R852</accession>
<feature type="compositionally biased region" description="Basic and acidic residues" evidence="1">
    <location>
        <begin position="252"/>
        <end position="266"/>
    </location>
</feature>
<feature type="non-terminal residue" evidence="2">
    <location>
        <position position="465"/>
    </location>
</feature>
<feature type="compositionally biased region" description="Basic and acidic residues" evidence="1">
    <location>
        <begin position="227"/>
        <end position="246"/>
    </location>
</feature>
<proteinExistence type="predicted"/>
<sequence>ERHHLAPDPHHGAQHPVGRPPGPVARARPGGRGDHRRGQAPAEARPRAHGVRAGGGPPLAHPPDRPGRGDRHRGGHPPGGRLGHHDAAAGPREQRHRDDERARGVRRPRLVRPQGRLQVHGPLLRLRAGRPGLLHRGDGPPAPGAHGHRARRGGGRGGGPRLQGPQPGHHRHRPALRQRARARGAHVAHAAVQPARGADDPRLRPAHAVPPRGRHLGGARARGPPRPRRDLQRRGRRRPGPERDPRPPGQDDPPRPAAVRDGRGDVRPAPARAADPGRHAGLPALRPRPGQPQAQGHGLPLPLHDARDRPQAPRAPAPGAAHRRRGGRLPLRAGGRGVPAPLAERAPRGDRPGRAPELPAARRAGQARRGAARRGPGRHVAAGQRGAVGHAGGRGGPPAPAGLRRPAPGARARLRRAHRGRGGRAAGLARARPARRPARARGRRRGPQGRPAGDRPPAGARPGAL</sequence>
<feature type="region of interest" description="Disordered" evidence="1">
    <location>
        <begin position="1"/>
        <end position="465"/>
    </location>
</feature>
<gene>
    <name evidence="2" type="ORF">AVDCRST_MAG13-123</name>
</gene>
<feature type="non-terminal residue" evidence="2">
    <location>
        <position position="1"/>
    </location>
</feature>
<feature type="compositionally biased region" description="Basic residues" evidence="1">
    <location>
        <begin position="412"/>
        <end position="422"/>
    </location>
</feature>
<feature type="compositionally biased region" description="Low complexity" evidence="1">
    <location>
        <begin position="448"/>
        <end position="465"/>
    </location>
</feature>
<feature type="compositionally biased region" description="Basic residues" evidence="1">
    <location>
        <begin position="168"/>
        <end position="186"/>
    </location>
</feature>
<feature type="compositionally biased region" description="Basic residues" evidence="1">
    <location>
        <begin position="432"/>
        <end position="447"/>
    </location>
</feature>
<evidence type="ECO:0000256" key="1">
    <source>
        <dbReference type="SAM" id="MobiDB-lite"/>
    </source>
</evidence>
<reference evidence="2" key="1">
    <citation type="submission" date="2020-02" db="EMBL/GenBank/DDBJ databases">
        <authorList>
            <person name="Meier V. D."/>
        </authorList>
    </citation>
    <scope>NUCLEOTIDE SEQUENCE</scope>
    <source>
        <strain evidence="2">AVDCRST_MAG13</strain>
    </source>
</reference>
<feature type="compositionally biased region" description="Basic and acidic residues" evidence="1">
    <location>
        <begin position="1"/>
        <end position="11"/>
    </location>
</feature>
<organism evidence="2">
    <name type="scientific">uncultured Solirubrobacteraceae bacterium</name>
    <dbReference type="NCBI Taxonomy" id="1162706"/>
    <lineage>
        <taxon>Bacteria</taxon>
        <taxon>Bacillati</taxon>
        <taxon>Actinomycetota</taxon>
        <taxon>Thermoleophilia</taxon>
        <taxon>Solirubrobacterales</taxon>
        <taxon>Solirubrobacteraceae</taxon>
        <taxon>environmental samples</taxon>
    </lineage>
</organism>
<feature type="compositionally biased region" description="Basic and acidic residues" evidence="1">
    <location>
        <begin position="83"/>
        <end position="103"/>
    </location>
</feature>